<dbReference type="InterPro" id="IPR019533">
    <property type="entry name" value="Peptidase_S26"/>
</dbReference>
<dbReference type="GO" id="GO:0006465">
    <property type="term" value="P:signal peptide processing"/>
    <property type="evidence" value="ECO:0007669"/>
    <property type="project" value="InterPro"/>
</dbReference>
<keyword evidence="8" id="KW-1185">Reference proteome</keyword>
<evidence type="ECO:0000256" key="3">
    <source>
        <dbReference type="ARBA" id="ARBA00022989"/>
    </source>
</evidence>
<dbReference type="EC" id="3.4.21.89" evidence="7"/>
<comment type="subcellular location">
    <subcellularLocation>
        <location evidence="1">Membrane</location>
    </subcellularLocation>
</comment>
<name>A0AAP3E6H0_9EURY</name>
<dbReference type="NCBIfam" id="TIGR02228">
    <property type="entry name" value="sigpep_I_arch"/>
    <property type="match status" value="1"/>
</dbReference>
<evidence type="ECO:0000256" key="1">
    <source>
        <dbReference type="ARBA" id="ARBA00004370"/>
    </source>
</evidence>
<comment type="caution">
    <text evidence="7">The sequence shown here is derived from an EMBL/GenBank/DDBJ whole genome shotgun (WGS) entry which is preliminary data.</text>
</comment>
<protein>
    <submittedName>
        <fullName evidence="7">Signal peptidase I</fullName>
        <ecNumber evidence="7">3.4.21.89</ecNumber>
    </submittedName>
</protein>
<accession>A0AAP3E6H0</accession>
<dbReference type="Gene3D" id="2.10.109.10">
    <property type="entry name" value="Umud Fragment, subunit A"/>
    <property type="match status" value="1"/>
</dbReference>
<keyword evidence="7" id="KW-0378">Hydrolase</keyword>
<keyword evidence="2 5" id="KW-0812">Transmembrane</keyword>
<keyword evidence="3 5" id="KW-1133">Transmembrane helix</keyword>
<dbReference type="CDD" id="cd06530">
    <property type="entry name" value="S26_SPase_I"/>
    <property type="match status" value="1"/>
</dbReference>
<organism evidence="7 8">
    <name type="scientific">Natronosalvus hydrolyticus</name>
    <dbReference type="NCBI Taxonomy" id="2979988"/>
    <lineage>
        <taxon>Archaea</taxon>
        <taxon>Methanobacteriati</taxon>
        <taxon>Methanobacteriota</taxon>
        <taxon>Stenosarchaea group</taxon>
        <taxon>Halobacteria</taxon>
        <taxon>Halobacteriales</taxon>
        <taxon>Natrialbaceae</taxon>
        <taxon>Natronosalvus</taxon>
    </lineage>
</organism>
<evidence type="ECO:0000256" key="2">
    <source>
        <dbReference type="ARBA" id="ARBA00022692"/>
    </source>
</evidence>
<dbReference type="GO" id="GO:0004252">
    <property type="term" value="F:serine-type endopeptidase activity"/>
    <property type="evidence" value="ECO:0007669"/>
    <property type="project" value="InterPro"/>
</dbReference>
<dbReference type="EMBL" id="JAOPJZ010000007">
    <property type="protein sequence ID" value="MCU4752471.1"/>
    <property type="molecule type" value="Genomic_DNA"/>
</dbReference>
<dbReference type="InterPro" id="IPR001733">
    <property type="entry name" value="Peptidase_S26B"/>
</dbReference>
<keyword evidence="4 5" id="KW-0472">Membrane</keyword>
<dbReference type="Proteomes" id="UP001321047">
    <property type="component" value="Unassembled WGS sequence"/>
</dbReference>
<dbReference type="SUPFAM" id="SSF51306">
    <property type="entry name" value="LexA/Signal peptidase"/>
    <property type="match status" value="1"/>
</dbReference>
<evidence type="ECO:0000313" key="8">
    <source>
        <dbReference type="Proteomes" id="UP001321047"/>
    </source>
</evidence>
<reference evidence="7 8" key="1">
    <citation type="submission" date="2022-09" db="EMBL/GenBank/DDBJ databases">
        <title>Enrichment on poylsaccharides allowed isolation of novel metabolic and taxonomic groups of Haloarchaea.</title>
        <authorList>
            <person name="Sorokin D.Y."/>
            <person name="Elcheninov A.G."/>
            <person name="Khizhniak T.V."/>
            <person name="Kolganova T.V."/>
            <person name="Kublanov I.V."/>
        </authorList>
    </citation>
    <scope>NUCLEOTIDE SEQUENCE [LARGE SCALE GENOMIC DNA]</scope>
    <source>
        <strain evidence="7 8">AArc-curdl1</strain>
    </source>
</reference>
<feature type="transmembrane region" description="Helical" evidence="5">
    <location>
        <begin position="167"/>
        <end position="189"/>
    </location>
</feature>
<sequence>MRFKRFAEYTVAFVLVVLVVSLGLGYVLGQPVLLAYVETGSMEPTLEAGDGFVAVPAALAGDVEQGDVVTFKAEELHGGAPTTHRVVDVHENGYITQGDANPFTDQSRNEPPVTDGQVKAVALQVNGEVVRLPHLGTGVMALQDGMQTVEGTIAGIFGWQRLGSTELTYLLFGGGVILFGASLLAGEGNRDRSASRERSRDRSGVIDSRYLLIACVVLLCAGATAAMVMPAGTESYGIVSTEGSGSANPTIIPVGETDEFEYTVHNGGIVPIVSYLEPRSGGIETQPEQHRMAANQSANSTVTLHADDDTGYHVESMTEYRYLLVLPPRIIDSLYVVHPWVPYLAVNTVIGAPLVVFWRLFGGTSDRIRLRRRARSRTGGFFD</sequence>
<dbReference type="GO" id="GO:0009003">
    <property type="term" value="F:signal peptidase activity"/>
    <property type="evidence" value="ECO:0007669"/>
    <property type="project" value="UniProtKB-EC"/>
</dbReference>
<evidence type="ECO:0000313" key="7">
    <source>
        <dbReference type="EMBL" id="MCU4752471.1"/>
    </source>
</evidence>
<proteinExistence type="predicted"/>
<dbReference type="RefSeq" id="WP_342808806.1">
    <property type="nucleotide sequence ID" value="NZ_JAOPJZ010000007.1"/>
</dbReference>
<dbReference type="InterPro" id="IPR036286">
    <property type="entry name" value="LexA/Signal_pep-like_sf"/>
</dbReference>
<evidence type="ECO:0000256" key="5">
    <source>
        <dbReference type="SAM" id="Phobius"/>
    </source>
</evidence>
<gene>
    <name evidence="7" type="ORF">OB919_10805</name>
</gene>
<feature type="transmembrane region" description="Helical" evidence="5">
    <location>
        <begin position="210"/>
        <end position="229"/>
    </location>
</feature>
<evidence type="ECO:0000256" key="4">
    <source>
        <dbReference type="ARBA" id="ARBA00023136"/>
    </source>
</evidence>
<feature type="transmembrane region" description="Helical" evidence="5">
    <location>
        <begin position="340"/>
        <end position="361"/>
    </location>
</feature>
<dbReference type="Pfam" id="PF10502">
    <property type="entry name" value="Peptidase_S26"/>
    <property type="match status" value="1"/>
</dbReference>
<feature type="domain" description="Peptidase S26" evidence="6">
    <location>
        <begin position="9"/>
        <end position="85"/>
    </location>
</feature>
<dbReference type="GO" id="GO:0016020">
    <property type="term" value="C:membrane"/>
    <property type="evidence" value="ECO:0007669"/>
    <property type="project" value="UniProtKB-SubCell"/>
</dbReference>
<evidence type="ECO:0000259" key="6">
    <source>
        <dbReference type="Pfam" id="PF10502"/>
    </source>
</evidence>
<dbReference type="AlphaFoldDB" id="A0AAP3E6H0"/>